<evidence type="ECO:0000259" key="7">
    <source>
        <dbReference type="PROSITE" id="PS51918"/>
    </source>
</evidence>
<feature type="domain" description="Radical SAM core" evidence="7">
    <location>
        <begin position="27"/>
        <end position="246"/>
    </location>
</feature>
<dbReference type="InterPro" id="IPR023885">
    <property type="entry name" value="4Fe4S-binding_SPASM_dom"/>
</dbReference>
<dbReference type="InterPro" id="IPR026404">
    <property type="entry name" value="rSAM_w_lipo"/>
</dbReference>
<keyword evidence="3" id="KW-0949">S-adenosyl-L-methionine</keyword>
<dbReference type="EMBL" id="NFHB01000007">
    <property type="protein sequence ID" value="OUN02584.1"/>
    <property type="molecule type" value="Genomic_DNA"/>
</dbReference>
<dbReference type="OrthoDB" id="9763993at2"/>
<keyword evidence="2" id="KW-0004">4Fe-4S</keyword>
<dbReference type="SFLD" id="SFLDS00029">
    <property type="entry name" value="Radical_SAM"/>
    <property type="match status" value="1"/>
</dbReference>
<dbReference type="AlphaFoldDB" id="A0A1Y3QSG2"/>
<keyword evidence="4" id="KW-0479">Metal-binding</keyword>
<dbReference type="PANTHER" id="PTHR11228">
    <property type="entry name" value="RADICAL SAM DOMAIN PROTEIN"/>
    <property type="match status" value="1"/>
</dbReference>
<sequence length="357" mass="40680">MSRRRLGLRKRLALNIFSDLYSSAVAEHRLDTLFWECTLRCNLSCRHCGSDCRVDPGVRDMPLEDFLKVLDEEVTPHVDPAQVLIIFSGGEVLVRPDLERAGAEVTRRGYAWGMVTNGLGLTESRFRSLLDAGLRTVSVSLDGFEREHNYIRCNPLSYERALGALRMIVREPSLACDVVTCVTGAMVPRLGDFCGMLVAEGLKHWRLFSIFPMGRAKDDPSLRMTDEQFRAMLEFIRQTRREGRIDVSYACEGFLGGYETEVRDHFYQCAAGVSVASIRVDGAISGCTSIRANFNQGNIYRDRFWDVWQNRFEPFRNREWARRGECASCKMFRYCLGGGMHLHGDDGGLLYCHYHRL</sequence>
<dbReference type="PIRSF" id="PIRSF037420">
    <property type="entry name" value="PQQ_syn_pqqE"/>
    <property type="match status" value="1"/>
</dbReference>
<dbReference type="SUPFAM" id="SSF102114">
    <property type="entry name" value="Radical SAM enzymes"/>
    <property type="match status" value="1"/>
</dbReference>
<evidence type="ECO:0000256" key="6">
    <source>
        <dbReference type="ARBA" id="ARBA00023014"/>
    </source>
</evidence>
<keyword evidence="5" id="KW-0408">Iron</keyword>
<dbReference type="InterPro" id="IPR058240">
    <property type="entry name" value="rSAM_sf"/>
</dbReference>
<dbReference type="PANTHER" id="PTHR11228:SF7">
    <property type="entry name" value="PQQA PEPTIDE CYCLASE"/>
    <property type="match status" value="1"/>
</dbReference>
<accession>A0A1Y3QSG2</accession>
<dbReference type="PROSITE" id="PS51918">
    <property type="entry name" value="RADICAL_SAM"/>
    <property type="match status" value="1"/>
</dbReference>
<dbReference type="GO" id="GO:0051539">
    <property type="term" value="F:4 iron, 4 sulfur cluster binding"/>
    <property type="evidence" value="ECO:0007669"/>
    <property type="project" value="UniProtKB-KW"/>
</dbReference>
<organism evidence="8 9">
    <name type="scientific">Alistipes onderdonkii</name>
    <dbReference type="NCBI Taxonomy" id="328813"/>
    <lineage>
        <taxon>Bacteria</taxon>
        <taxon>Pseudomonadati</taxon>
        <taxon>Bacteroidota</taxon>
        <taxon>Bacteroidia</taxon>
        <taxon>Bacteroidales</taxon>
        <taxon>Rikenellaceae</taxon>
        <taxon>Alistipes</taxon>
    </lineage>
</organism>
<evidence type="ECO:0000256" key="2">
    <source>
        <dbReference type="ARBA" id="ARBA00022485"/>
    </source>
</evidence>
<evidence type="ECO:0000256" key="3">
    <source>
        <dbReference type="ARBA" id="ARBA00022691"/>
    </source>
</evidence>
<evidence type="ECO:0000313" key="8">
    <source>
        <dbReference type="EMBL" id="OUN02584.1"/>
    </source>
</evidence>
<protein>
    <submittedName>
        <fullName evidence="8">Radical SAM/SPASM domain-containing protein</fullName>
    </submittedName>
</protein>
<dbReference type="InterPro" id="IPR050377">
    <property type="entry name" value="Radical_SAM_PqqE_MftC-like"/>
</dbReference>
<dbReference type="CDD" id="cd01335">
    <property type="entry name" value="Radical_SAM"/>
    <property type="match status" value="1"/>
</dbReference>
<evidence type="ECO:0000256" key="5">
    <source>
        <dbReference type="ARBA" id="ARBA00023004"/>
    </source>
</evidence>
<reference evidence="9" key="1">
    <citation type="submission" date="2017-04" db="EMBL/GenBank/DDBJ databases">
        <title>Function of individual gut microbiota members based on whole genome sequencing of pure cultures obtained from chicken caecum.</title>
        <authorList>
            <person name="Medvecky M."/>
            <person name="Cejkova D."/>
            <person name="Polansky O."/>
            <person name="Karasova D."/>
            <person name="Kubasova T."/>
            <person name="Cizek A."/>
            <person name="Rychlik I."/>
        </authorList>
    </citation>
    <scope>NUCLEOTIDE SEQUENCE [LARGE SCALE GENOMIC DNA]</scope>
    <source>
        <strain evidence="9">An90</strain>
    </source>
</reference>
<dbReference type="Gene3D" id="3.20.20.70">
    <property type="entry name" value="Aldolase class I"/>
    <property type="match status" value="1"/>
</dbReference>
<dbReference type="SFLD" id="SFLDG01067">
    <property type="entry name" value="SPASM/twitch_domain_containing"/>
    <property type="match status" value="1"/>
</dbReference>
<comment type="caution">
    <text evidence="8">The sequence shown here is derived from an EMBL/GenBank/DDBJ whole genome shotgun (WGS) entry which is preliminary data.</text>
</comment>
<evidence type="ECO:0000313" key="9">
    <source>
        <dbReference type="Proteomes" id="UP000195772"/>
    </source>
</evidence>
<dbReference type="eggNOG" id="COG0535">
    <property type="taxonomic scope" value="Bacteria"/>
</dbReference>
<keyword evidence="6" id="KW-0411">Iron-sulfur</keyword>
<dbReference type="InterPro" id="IPR007197">
    <property type="entry name" value="rSAM"/>
</dbReference>
<dbReference type="Proteomes" id="UP000195772">
    <property type="component" value="Unassembled WGS sequence"/>
</dbReference>
<dbReference type="InterPro" id="IPR013785">
    <property type="entry name" value="Aldolase_TIM"/>
</dbReference>
<dbReference type="NCBIfam" id="TIGR04085">
    <property type="entry name" value="rSAM_more_4Fe4S"/>
    <property type="match status" value="1"/>
</dbReference>
<dbReference type="GO" id="GO:0003824">
    <property type="term" value="F:catalytic activity"/>
    <property type="evidence" value="ECO:0007669"/>
    <property type="project" value="InterPro"/>
</dbReference>
<name>A0A1Y3QSG2_9BACT</name>
<dbReference type="NCBIfam" id="TIGR04133">
    <property type="entry name" value="rSAM_w_lipo"/>
    <property type="match status" value="1"/>
</dbReference>
<proteinExistence type="predicted"/>
<gene>
    <name evidence="8" type="ORF">B5G41_11065</name>
</gene>
<evidence type="ECO:0000256" key="4">
    <source>
        <dbReference type="ARBA" id="ARBA00022723"/>
    </source>
</evidence>
<evidence type="ECO:0000256" key="1">
    <source>
        <dbReference type="ARBA" id="ARBA00001966"/>
    </source>
</evidence>
<comment type="cofactor">
    <cofactor evidence="1">
        <name>[4Fe-4S] cluster</name>
        <dbReference type="ChEBI" id="CHEBI:49883"/>
    </cofactor>
</comment>
<dbReference type="GO" id="GO:0046872">
    <property type="term" value="F:metal ion binding"/>
    <property type="evidence" value="ECO:0007669"/>
    <property type="project" value="UniProtKB-KW"/>
</dbReference>
<dbReference type="Pfam" id="PF13186">
    <property type="entry name" value="SPASM"/>
    <property type="match status" value="1"/>
</dbReference>
<dbReference type="Pfam" id="PF04055">
    <property type="entry name" value="Radical_SAM"/>
    <property type="match status" value="1"/>
</dbReference>
<dbReference type="InterPro" id="IPR017200">
    <property type="entry name" value="PqqE-like"/>
</dbReference>
<dbReference type="RefSeq" id="WP_087402949.1">
    <property type="nucleotide sequence ID" value="NZ_JADPGS010000004.1"/>
</dbReference>